<dbReference type="Pfam" id="PF07291">
    <property type="entry name" value="MauE"/>
    <property type="match status" value="1"/>
</dbReference>
<evidence type="ECO:0000256" key="3">
    <source>
        <dbReference type="ARBA" id="ARBA00022989"/>
    </source>
</evidence>
<evidence type="ECO:0000313" key="8">
    <source>
        <dbReference type="Proteomes" id="UP000002215"/>
    </source>
</evidence>
<dbReference type="NCBIfam" id="NF045576">
    <property type="entry name" value="BT_3928_fam"/>
    <property type="match status" value="1"/>
</dbReference>
<evidence type="ECO:0000259" key="6">
    <source>
        <dbReference type="Pfam" id="PF07291"/>
    </source>
</evidence>
<evidence type="ECO:0000313" key="7">
    <source>
        <dbReference type="EMBL" id="ACU62893.1"/>
    </source>
</evidence>
<name>A0A979G8Z4_CHIPD</name>
<sequence>MKLLLNLLRIIVGVLFIFSGLVKANDPLGLSYKMEEFFEVLHMTFLSPYSLAYSIIMNTLEIGLGAALLLGFRMRLVSILLLIMITFFTFLTGYALYSGEIKECGCFGDCIKLTASQTFWKDVILLVMILILFLYNKRIKPLFGKQLNLILLIVSIVFAGGIQWYTLEHLPIVDCLGYKVGNNLPEKMKLPPGARPAEYETVLIYEKDGQQKEFTADNYPWSDSTWVFVDRRDKLVREAEGEAPVKDFILTDADGVNQTQAILAEPTPVYLFLVKNVKEAGKGWDAKMKALQEQFKAGKVYIYGVTASSKEDISAFTAAHGLQFPFVQMDGTAIKTAGRSNPCLILLEKGTVKGKWHYNDIP</sequence>
<dbReference type="AlphaFoldDB" id="A0A979G8Z4"/>
<keyword evidence="4 5" id="KW-0472">Membrane</keyword>
<dbReference type="InterPro" id="IPR009908">
    <property type="entry name" value="Methylamine_util_MauE"/>
</dbReference>
<keyword evidence="2 5" id="KW-0812">Transmembrane</keyword>
<dbReference type="SUPFAM" id="SSF52833">
    <property type="entry name" value="Thioredoxin-like"/>
    <property type="match status" value="1"/>
</dbReference>
<dbReference type="RefSeq" id="WP_012793061.1">
    <property type="nucleotide sequence ID" value="NC_013132.1"/>
</dbReference>
<feature type="domain" description="Methylamine utilisation protein MauE" evidence="6">
    <location>
        <begin position="1"/>
        <end position="134"/>
    </location>
</feature>
<dbReference type="InterPro" id="IPR036249">
    <property type="entry name" value="Thioredoxin-like_sf"/>
</dbReference>
<dbReference type="GO" id="GO:0030416">
    <property type="term" value="P:methylamine metabolic process"/>
    <property type="evidence" value="ECO:0007669"/>
    <property type="project" value="InterPro"/>
</dbReference>
<evidence type="ECO:0000256" key="4">
    <source>
        <dbReference type="ARBA" id="ARBA00023136"/>
    </source>
</evidence>
<comment type="subcellular location">
    <subcellularLocation>
        <location evidence="1">Membrane</location>
        <topology evidence="1">Multi-pass membrane protein</topology>
    </subcellularLocation>
</comment>
<feature type="transmembrane region" description="Helical" evidence="5">
    <location>
        <begin position="117"/>
        <end position="135"/>
    </location>
</feature>
<dbReference type="OrthoDB" id="648842at2"/>
<feature type="transmembrane region" description="Helical" evidence="5">
    <location>
        <begin position="147"/>
        <end position="165"/>
    </location>
</feature>
<reference evidence="8" key="1">
    <citation type="submission" date="2009-08" db="EMBL/GenBank/DDBJ databases">
        <title>The complete genome of Chitinophaga pinensis DSM 2588.</title>
        <authorList>
            <consortium name="US DOE Joint Genome Institute (JGI-PGF)"/>
            <person name="Lucas S."/>
            <person name="Copeland A."/>
            <person name="Lapidus A."/>
            <person name="Glavina del Rio T."/>
            <person name="Dalin E."/>
            <person name="Tice H."/>
            <person name="Bruce D."/>
            <person name="Goodwin L."/>
            <person name="Pitluck S."/>
            <person name="Kyrpides N."/>
            <person name="Mavromatis K."/>
            <person name="Ivanova N."/>
            <person name="Mikhailova N."/>
            <person name="Sims D."/>
            <person name="Meinche L."/>
            <person name="Brettin T."/>
            <person name="Detter J.C."/>
            <person name="Han C."/>
            <person name="Larimer F."/>
            <person name="Land M."/>
            <person name="Hauser L."/>
            <person name="Markowitz V."/>
            <person name="Cheng J.-F."/>
            <person name="Hugenholtz P."/>
            <person name="Woyke T."/>
            <person name="Wu D."/>
            <person name="Spring S."/>
            <person name="Klenk H.-P."/>
            <person name="Eisen J.A."/>
        </authorList>
    </citation>
    <scope>NUCLEOTIDE SEQUENCE [LARGE SCALE GENOMIC DNA]</scope>
    <source>
        <strain evidence="8">ATCC 43595 / DSM 2588 / LMG 13176 / NBRC 15968 / NCIMB 11800 / UQM 2034</strain>
    </source>
</reference>
<proteinExistence type="predicted"/>
<feature type="transmembrane region" description="Helical" evidence="5">
    <location>
        <begin position="48"/>
        <end position="72"/>
    </location>
</feature>
<reference evidence="7 8" key="2">
    <citation type="journal article" date="2010" name="Stand. Genomic Sci.">
        <title>Complete genome sequence of Chitinophaga pinensis type strain (UQM 2034).</title>
        <authorList>
            <person name="Glavina Del Rio T."/>
            <person name="Abt B."/>
            <person name="Spring S."/>
            <person name="Lapidus A."/>
            <person name="Nolan M."/>
            <person name="Tice H."/>
            <person name="Copeland A."/>
            <person name="Cheng J.F."/>
            <person name="Chen F."/>
            <person name="Bruce D."/>
            <person name="Goodwin L."/>
            <person name="Pitluck S."/>
            <person name="Ivanova N."/>
            <person name="Mavromatis K."/>
            <person name="Mikhailova N."/>
            <person name="Pati A."/>
            <person name="Chen A."/>
            <person name="Palaniappan K."/>
            <person name="Land M."/>
            <person name="Hauser L."/>
            <person name="Chang Y.J."/>
            <person name="Jeffries C.D."/>
            <person name="Chain P."/>
            <person name="Saunders E."/>
            <person name="Detter J.C."/>
            <person name="Brettin T."/>
            <person name="Rohde M."/>
            <person name="Goker M."/>
            <person name="Bristow J."/>
            <person name="Eisen J.A."/>
            <person name="Markowitz V."/>
            <person name="Hugenholtz P."/>
            <person name="Kyrpides N.C."/>
            <person name="Klenk H.P."/>
            <person name="Lucas S."/>
        </authorList>
    </citation>
    <scope>NUCLEOTIDE SEQUENCE [LARGE SCALE GENOMIC DNA]</scope>
    <source>
        <strain evidence="8">ATCC 43595 / DSM 2588 / LMG 13176 / NBRC 15968 / NCIMB 11800 / UQM 2034</strain>
    </source>
</reference>
<dbReference type="KEGG" id="cpi:Cpin_5464"/>
<dbReference type="GO" id="GO:0016020">
    <property type="term" value="C:membrane"/>
    <property type="evidence" value="ECO:0007669"/>
    <property type="project" value="UniProtKB-SubCell"/>
</dbReference>
<evidence type="ECO:0000256" key="2">
    <source>
        <dbReference type="ARBA" id="ARBA00022692"/>
    </source>
</evidence>
<organism evidence="7 8">
    <name type="scientific">Chitinophaga pinensis (strain ATCC 43595 / DSM 2588 / LMG 13176 / NBRC 15968 / NCIMB 11800 / UQM 2034)</name>
    <dbReference type="NCBI Taxonomy" id="485918"/>
    <lineage>
        <taxon>Bacteria</taxon>
        <taxon>Pseudomonadati</taxon>
        <taxon>Bacteroidota</taxon>
        <taxon>Chitinophagia</taxon>
        <taxon>Chitinophagales</taxon>
        <taxon>Chitinophagaceae</taxon>
        <taxon>Chitinophaga</taxon>
    </lineage>
</organism>
<protein>
    <submittedName>
        <fullName evidence="7">DoxX family protein</fullName>
    </submittedName>
</protein>
<accession>A0A979G8Z4</accession>
<evidence type="ECO:0000256" key="1">
    <source>
        <dbReference type="ARBA" id="ARBA00004141"/>
    </source>
</evidence>
<dbReference type="EMBL" id="CP001699">
    <property type="protein sequence ID" value="ACU62893.1"/>
    <property type="molecule type" value="Genomic_DNA"/>
</dbReference>
<dbReference type="Proteomes" id="UP000002215">
    <property type="component" value="Chromosome"/>
</dbReference>
<dbReference type="Gene3D" id="3.40.30.10">
    <property type="entry name" value="Glutaredoxin"/>
    <property type="match status" value="1"/>
</dbReference>
<keyword evidence="3 5" id="KW-1133">Transmembrane helix</keyword>
<feature type="transmembrane region" description="Helical" evidence="5">
    <location>
        <begin position="79"/>
        <end position="97"/>
    </location>
</feature>
<evidence type="ECO:0000256" key="5">
    <source>
        <dbReference type="SAM" id="Phobius"/>
    </source>
</evidence>
<gene>
    <name evidence="7" type="ordered locus">Cpin_5464</name>
</gene>